<keyword evidence="2 5" id="KW-0597">Phosphoprotein</keyword>
<dbReference type="GO" id="GO:0000160">
    <property type="term" value="P:phosphorelay signal transduction system"/>
    <property type="evidence" value="ECO:0007669"/>
    <property type="project" value="UniProtKB-KW"/>
</dbReference>
<evidence type="ECO:0000313" key="7">
    <source>
        <dbReference type="EMBL" id="AOZ97274.1"/>
    </source>
</evidence>
<dbReference type="AlphaFoldDB" id="A0A1D9P4K3"/>
<evidence type="ECO:0000256" key="5">
    <source>
        <dbReference type="PROSITE-ProRule" id="PRU00169"/>
    </source>
</evidence>
<evidence type="ECO:0000256" key="3">
    <source>
        <dbReference type="ARBA" id="ARBA00023012"/>
    </source>
</evidence>
<dbReference type="InterPro" id="IPR001789">
    <property type="entry name" value="Sig_transdc_resp-reg_receiver"/>
</dbReference>
<dbReference type="EMBL" id="CP017831">
    <property type="protein sequence ID" value="AOZ97274.1"/>
    <property type="molecule type" value="Genomic_DNA"/>
</dbReference>
<gene>
    <name evidence="7" type="ORF">bhn_I2241</name>
</gene>
<protein>
    <recommendedName>
        <fullName evidence="1">Stage 0 sporulation protein A homolog</fullName>
    </recommendedName>
</protein>
<keyword evidence="3" id="KW-0902">Two-component regulatory system</keyword>
<dbReference type="Pfam" id="PF00072">
    <property type="entry name" value="Response_reg"/>
    <property type="match status" value="1"/>
</dbReference>
<accession>A0A1D9P4K3</accession>
<dbReference type="PROSITE" id="PS50110">
    <property type="entry name" value="RESPONSE_REGULATORY"/>
    <property type="match status" value="1"/>
</dbReference>
<dbReference type="InterPro" id="IPR011006">
    <property type="entry name" value="CheY-like_superfamily"/>
</dbReference>
<dbReference type="OrthoDB" id="9790669at2"/>
<name>A0A1D9P4K3_9FIRM</name>
<dbReference type="PANTHER" id="PTHR44591:SF14">
    <property type="entry name" value="PROTEIN PILG"/>
    <property type="match status" value="1"/>
</dbReference>
<evidence type="ECO:0000313" key="8">
    <source>
        <dbReference type="Proteomes" id="UP000179284"/>
    </source>
</evidence>
<dbReference type="Proteomes" id="UP000179284">
    <property type="component" value="Chromosome I"/>
</dbReference>
<proteinExistence type="predicted"/>
<reference evidence="8" key="1">
    <citation type="submission" date="2016-10" db="EMBL/GenBank/DDBJ databases">
        <title>The complete genome sequence of the rumen bacterium Butyrivibrio hungatei MB2003.</title>
        <authorList>
            <person name="Palevich N."/>
            <person name="Kelly W.J."/>
            <person name="Leahy S.C."/>
            <person name="Altermann E."/>
            <person name="Rakonjac J."/>
            <person name="Attwood G.T."/>
        </authorList>
    </citation>
    <scope>NUCLEOTIDE SEQUENCE [LARGE SCALE GENOMIC DNA]</scope>
    <source>
        <strain evidence="8">MB2003</strain>
    </source>
</reference>
<evidence type="ECO:0000256" key="4">
    <source>
        <dbReference type="ARBA" id="ARBA00024867"/>
    </source>
</evidence>
<sequence length="117" mass="13097">MKNVLIVDDSRTSRRVLRDILERAGYKIVGEAVNGREGFDSYVKLQPDIVTMDITMPEMDGIESLKLIKKSFPDAKVVMITAAGQKEKMMEALKLGAAEFVSKPFIEESVLDAMKRC</sequence>
<feature type="domain" description="Response regulatory" evidence="6">
    <location>
        <begin position="3"/>
        <end position="117"/>
    </location>
</feature>
<comment type="function">
    <text evidence="4">May play the central regulatory role in sporulation. It may be an element of the effector pathway responsible for the activation of sporulation genes in response to nutritional stress. Spo0A may act in concert with spo0H (a sigma factor) to control the expression of some genes that are critical to the sporulation process.</text>
</comment>
<dbReference type="SUPFAM" id="SSF52172">
    <property type="entry name" value="CheY-like"/>
    <property type="match status" value="1"/>
</dbReference>
<evidence type="ECO:0000256" key="2">
    <source>
        <dbReference type="ARBA" id="ARBA00022553"/>
    </source>
</evidence>
<dbReference type="SMART" id="SM00448">
    <property type="entry name" value="REC"/>
    <property type="match status" value="1"/>
</dbReference>
<dbReference type="Gene3D" id="3.40.50.2300">
    <property type="match status" value="1"/>
</dbReference>
<evidence type="ECO:0000256" key="1">
    <source>
        <dbReference type="ARBA" id="ARBA00018672"/>
    </source>
</evidence>
<organism evidence="7 8">
    <name type="scientific">Butyrivibrio hungatei</name>
    <dbReference type="NCBI Taxonomy" id="185008"/>
    <lineage>
        <taxon>Bacteria</taxon>
        <taxon>Bacillati</taxon>
        <taxon>Bacillota</taxon>
        <taxon>Clostridia</taxon>
        <taxon>Lachnospirales</taxon>
        <taxon>Lachnospiraceae</taxon>
        <taxon>Butyrivibrio</taxon>
    </lineage>
</organism>
<dbReference type="RefSeq" id="WP_071176890.1">
    <property type="nucleotide sequence ID" value="NZ_CP017831.1"/>
</dbReference>
<evidence type="ECO:0000259" key="6">
    <source>
        <dbReference type="PROSITE" id="PS50110"/>
    </source>
</evidence>
<dbReference type="PANTHER" id="PTHR44591">
    <property type="entry name" value="STRESS RESPONSE REGULATOR PROTEIN 1"/>
    <property type="match status" value="1"/>
</dbReference>
<dbReference type="KEGG" id="bhu:bhn_I2241"/>
<dbReference type="InterPro" id="IPR050595">
    <property type="entry name" value="Bact_response_regulator"/>
</dbReference>
<feature type="modified residue" description="4-aspartylphosphate" evidence="5">
    <location>
        <position position="53"/>
    </location>
</feature>
<keyword evidence="8" id="KW-1185">Reference proteome</keyword>